<gene>
    <name evidence="2" type="ORF">D9V41_08325</name>
</gene>
<proteinExistence type="predicted"/>
<evidence type="ECO:0000313" key="3">
    <source>
        <dbReference type="Proteomes" id="UP000282515"/>
    </source>
</evidence>
<keyword evidence="3" id="KW-1185">Reference proteome</keyword>
<dbReference type="EMBL" id="RDBF01000005">
    <property type="protein sequence ID" value="RLV55902.1"/>
    <property type="molecule type" value="Genomic_DNA"/>
</dbReference>
<reference evidence="2 3" key="1">
    <citation type="submission" date="2018-10" db="EMBL/GenBank/DDBJ databases">
        <title>Aeromicrobium sp. 9W16Y-2 whole genome shotgun sequence.</title>
        <authorList>
            <person name="Li F."/>
        </authorList>
    </citation>
    <scope>NUCLEOTIDE SEQUENCE [LARGE SCALE GENOMIC DNA]</scope>
    <source>
        <strain evidence="2 3">9W16Y-2</strain>
    </source>
</reference>
<evidence type="ECO:0000313" key="2">
    <source>
        <dbReference type="EMBL" id="RLV55902.1"/>
    </source>
</evidence>
<protein>
    <recommendedName>
        <fullName evidence="4">DUF2567 domain-containing protein</fullName>
    </recommendedName>
</protein>
<accession>A0A3L8PPG1</accession>
<sequence>MNARSWLSAAITAVLVMAGLGAAAGLCWIVVAQPAQWEYAEQGLVLSESAAAEQFGIVAWFVAIGFVLCLVFGWVLAARRAEDGWRVVPVVIVATLLGAVVCSRVGYSFGPPDPRSVTGLQLGDQVPMQFELGSFSPMLLWTLGGLVGLVGAVFLRAPDESQEDVVTARSTP</sequence>
<keyword evidence="1" id="KW-0472">Membrane</keyword>
<feature type="transmembrane region" description="Helical" evidence="1">
    <location>
        <begin position="87"/>
        <end position="107"/>
    </location>
</feature>
<feature type="transmembrane region" description="Helical" evidence="1">
    <location>
        <begin position="138"/>
        <end position="155"/>
    </location>
</feature>
<dbReference type="AlphaFoldDB" id="A0A3L8PPG1"/>
<feature type="transmembrane region" description="Helical" evidence="1">
    <location>
        <begin position="56"/>
        <end position="75"/>
    </location>
</feature>
<evidence type="ECO:0000256" key="1">
    <source>
        <dbReference type="SAM" id="Phobius"/>
    </source>
</evidence>
<comment type="caution">
    <text evidence="2">The sequence shown here is derived from an EMBL/GenBank/DDBJ whole genome shotgun (WGS) entry which is preliminary data.</text>
</comment>
<dbReference type="Proteomes" id="UP000282515">
    <property type="component" value="Unassembled WGS sequence"/>
</dbReference>
<keyword evidence="1" id="KW-0812">Transmembrane</keyword>
<organism evidence="2 3">
    <name type="scientific">Aeromicrobium phragmitis</name>
    <dbReference type="NCBI Taxonomy" id="2478914"/>
    <lineage>
        <taxon>Bacteria</taxon>
        <taxon>Bacillati</taxon>
        <taxon>Actinomycetota</taxon>
        <taxon>Actinomycetes</taxon>
        <taxon>Propionibacteriales</taxon>
        <taxon>Nocardioidaceae</taxon>
        <taxon>Aeromicrobium</taxon>
    </lineage>
</organism>
<name>A0A3L8PPG1_9ACTN</name>
<evidence type="ECO:0008006" key="4">
    <source>
        <dbReference type="Google" id="ProtNLM"/>
    </source>
</evidence>
<keyword evidence="1" id="KW-1133">Transmembrane helix</keyword>